<dbReference type="InterPro" id="IPR045584">
    <property type="entry name" value="Pilin-like"/>
</dbReference>
<reference evidence="10 11" key="1">
    <citation type="submission" date="2016-10" db="EMBL/GenBank/DDBJ databases">
        <authorList>
            <person name="de Groot N.N."/>
        </authorList>
    </citation>
    <scope>NUCLEOTIDE SEQUENCE [LARGE SCALE GENOMIC DNA]</scope>
    <source>
        <strain evidence="10 11">ATCC 51327</strain>
    </source>
</reference>
<keyword evidence="5 8" id="KW-0812">Transmembrane</keyword>
<dbReference type="Proteomes" id="UP000199006">
    <property type="component" value="Unassembled WGS sequence"/>
</dbReference>
<feature type="domain" description="General secretion pathway GspH" evidence="9">
    <location>
        <begin position="45"/>
        <end position="158"/>
    </location>
</feature>
<keyword evidence="4" id="KW-0997">Cell inner membrane</keyword>
<dbReference type="EMBL" id="FOTI01000001">
    <property type="protein sequence ID" value="SFL08954.1"/>
    <property type="molecule type" value="Genomic_DNA"/>
</dbReference>
<dbReference type="SUPFAM" id="SSF54523">
    <property type="entry name" value="Pili subunits"/>
    <property type="match status" value="1"/>
</dbReference>
<keyword evidence="6 8" id="KW-1133">Transmembrane helix</keyword>
<dbReference type="NCBIfam" id="TIGR02532">
    <property type="entry name" value="IV_pilin_GFxxxE"/>
    <property type="match status" value="1"/>
</dbReference>
<evidence type="ECO:0000256" key="6">
    <source>
        <dbReference type="ARBA" id="ARBA00022989"/>
    </source>
</evidence>
<organism evidence="10 11">
    <name type="scientific">Halanaerobium salsuginis</name>
    <dbReference type="NCBI Taxonomy" id="29563"/>
    <lineage>
        <taxon>Bacteria</taxon>
        <taxon>Bacillati</taxon>
        <taxon>Bacillota</taxon>
        <taxon>Clostridia</taxon>
        <taxon>Halanaerobiales</taxon>
        <taxon>Halanaerobiaceae</taxon>
        <taxon>Halanaerobium</taxon>
    </lineage>
</organism>
<keyword evidence="11" id="KW-1185">Reference proteome</keyword>
<accession>A0A1I4ETC8</accession>
<sequence>MEKLIKNKQGFTLLELLFILIIISIMMSFALPVVHKDDFTMKQLVRKLALDFRWARNKAILDNQCYIFKIYSINPDSNQERIPYYFYIEKDGKEIIKRKGSYPANLILYKTQNYQPVTENYYDWIRFNSTATARASTIAFSRPENNSKKYAITINQLGRIKIEE</sequence>
<comment type="subcellular location">
    <subcellularLocation>
        <location evidence="1">Cell inner membrane</location>
        <topology evidence="1">Single-pass membrane protein</topology>
    </subcellularLocation>
</comment>
<keyword evidence="7 8" id="KW-0472">Membrane</keyword>
<dbReference type="InterPro" id="IPR012902">
    <property type="entry name" value="N_methyl_site"/>
</dbReference>
<keyword evidence="2" id="KW-1003">Cell membrane</keyword>
<dbReference type="PROSITE" id="PS00409">
    <property type="entry name" value="PROKAR_NTER_METHYL"/>
    <property type="match status" value="1"/>
</dbReference>
<dbReference type="Pfam" id="PF07963">
    <property type="entry name" value="N_methyl"/>
    <property type="match status" value="1"/>
</dbReference>
<gene>
    <name evidence="10" type="ORF">SAMN02983006_00141</name>
</gene>
<evidence type="ECO:0000256" key="4">
    <source>
        <dbReference type="ARBA" id="ARBA00022519"/>
    </source>
</evidence>
<dbReference type="Pfam" id="PF12019">
    <property type="entry name" value="GspH"/>
    <property type="match status" value="1"/>
</dbReference>
<dbReference type="RefSeq" id="WP_089858098.1">
    <property type="nucleotide sequence ID" value="NZ_FOTI01000001.1"/>
</dbReference>
<evidence type="ECO:0000256" key="5">
    <source>
        <dbReference type="ARBA" id="ARBA00022692"/>
    </source>
</evidence>
<evidence type="ECO:0000256" key="3">
    <source>
        <dbReference type="ARBA" id="ARBA00022481"/>
    </source>
</evidence>
<keyword evidence="3" id="KW-0488">Methylation</keyword>
<proteinExistence type="predicted"/>
<protein>
    <submittedName>
        <fullName evidence="10">Prepilin-type N-terminal cleavage/methylation domain-containing protein</fullName>
    </submittedName>
</protein>
<evidence type="ECO:0000313" key="11">
    <source>
        <dbReference type="Proteomes" id="UP000199006"/>
    </source>
</evidence>
<evidence type="ECO:0000256" key="1">
    <source>
        <dbReference type="ARBA" id="ARBA00004377"/>
    </source>
</evidence>
<dbReference type="InterPro" id="IPR022346">
    <property type="entry name" value="T2SS_GspH"/>
</dbReference>
<name>A0A1I4ETC8_9FIRM</name>
<evidence type="ECO:0000256" key="7">
    <source>
        <dbReference type="ARBA" id="ARBA00023136"/>
    </source>
</evidence>
<evidence type="ECO:0000256" key="2">
    <source>
        <dbReference type="ARBA" id="ARBA00022475"/>
    </source>
</evidence>
<feature type="transmembrane region" description="Helical" evidence="8">
    <location>
        <begin position="12"/>
        <end position="34"/>
    </location>
</feature>
<evidence type="ECO:0000313" key="10">
    <source>
        <dbReference type="EMBL" id="SFL08954.1"/>
    </source>
</evidence>
<dbReference type="Gene3D" id="3.55.40.10">
    <property type="entry name" value="minor pseudopilin epsh domain"/>
    <property type="match status" value="1"/>
</dbReference>
<evidence type="ECO:0000256" key="8">
    <source>
        <dbReference type="SAM" id="Phobius"/>
    </source>
</evidence>
<dbReference type="AlphaFoldDB" id="A0A1I4ETC8"/>
<dbReference type="OrthoDB" id="2111386at2"/>
<dbReference type="STRING" id="29563.SAMN02983006_00141"/>
<evidence type="ECO:0000259" key="9">
    <source>
        <dbReference type="Pfam" id="PF12019"/>
    </source>
</evidence>